<evidence type="ECO:0000256" key="3">
    <source>
        <dbReference type="ARBA" id="ARBA00022840"/>
    </source>
</evidence>
<dbReference type="NCBIfam" id="NF003231">
    <property type="entry name" value="PRK04195.2-1"/>
    <property type="match status" value="1"/>
</dbReference>
<dbReference type="GO" id="GO:0005524">
    <property type="term" value="F:ATP binding"/>
    <property type="evidence" value="ECO:0007669"/>
    <property type="project" value="UniProtKB-UniRule"/>
</dbReference>
<sequence length="467" mass="52339">MNWAEKYRPTTLSSVAGNPTAKKHLLEWAMSWEQGRPLSRAVLCCGRAGVGKTSAVLSLASEMGWEVVELNASDQRTAEVIRRVVGLASRTATLDPKLGRRLIVLDEADNVHGRADAGGAGAIARAIRETAQPVALIANDCQAVPTSISSQCLRIQFKKPSTKAVLEVLRRVCAAEGIRADVEVLKRIAEAADGDIRGAINDLQALTEGRKSITLDDLHMGTRDVKSDVFKVLNLVFKGSDLRAAQDAAFTIDQSPDDLIHWIDENLPDAYAHPDEIARAYRWLSRADVFLGRVRRRQDYGMWRYASVDMLGGVMVAKRSPPHPKRYRSPTYWRLLGRLKRMREMRDRLAHKIGRYTHTSGSYVKRELLPFFRLLCASDGMAVMMCEQLELTLDETTYLLDGDASRAERVYTEATRRRRQRTEEVIEYFAGMAPAEHAPEGETPVSKAERKLSRDDEPKGQKSLFEF</sequence>
<reference evidence="7" key="1">
    <citation type="journal article" date="2020" name="bioRxiv">
        <title>A rank-normalized archaeal taxonomy based on genome phylogeny resolves widespread incomplete and uneven classifications.</title>
        <authorList>
            <person name="Rinke C."/>
            <person name="Chuvochina M."/>
            <person name="Mussig A.J."/>
            <person name="Chaumeil P.-A."/>
            <person name="Waite D.W."/>
            <person name="Whitman W.B."/>
            <person name="Parks D.H."/>
            <person name="Hugenholtz P."/>
        </authorList>
    </citation>
    <scope>NUCLEOTIDE SEQUENCE</scope>
    <source>
        <strain evidence="7">UBA12518</strain>
    </source>
</reference>
<evidence type="ECO:0000313" key="7">
    <source>
        <dbReference type="EMBL" id="HIH69082.1"/>
    </source>
</evidence>
<dbReference type="EMBL" id="DUIH01000002">
    <property type="protein sequence ID" value="HIH69082.1"/>
    <property type="molecule type" value="Genomic_DNA"/>
</dbReference>
<dbReference type="RefSeq" id="WP_042684356.1">
    <property type="nucleotide sequence ID" value="NZ_DUIH01000002.1"/>
</dbReference>
<keyword evidence="2 4" id="KW-0547">Nucleotide-binding</keyword>
<comment type="function">
    <text evidence="4">Part of the RFC clamp loader complex which loads the PCNA sliding clamp onto DNA.</text>
</comment>
<evidence type="ECO:0000256" key="2">
    <source>
        <dbReference type="ARBA" id="ARBA00022741"/>
    </source>
</evidence>
<keyword evidence="3 4" id="KW-0067">ATP-binding</keyword>
<dbReference type="SUPFAM" id="SSF52540">
    <property type="entry name" value="P-loop containing nucleoside triphosphate hydrolases"/>
    <property type="match status" value="1"/>
</dbReference>
<accession>A0A832RTM3</accession>
<dbReference type="InterPro" id="IPR027417">
    <property type="entry name" value="P-loop_NTPase"/>
</dbReference>
<dbReference type="AlphaFoldDB" id="A0A832RTM3"/>
<dbReference type="GO" id="GO:0016887">
    <property type="term" value="F:ATP hydrolysis activity"/>
    <property type="evidence" value="ECO:0007669"/>
    <property type="project" value="InterPro"/>
</dbReference>
<dbReference type="InterPro" id="IPR003959">
    <property type="entry name" value="ATPase_AAA_core"/>
</dbReference>
<dbReference type="Proteomes" id="UP000600363">
    <property type="component" value="Unassembled WGS sequence"/>
</dbReference>
<proteinExistence type="inferred from homology"/>
<feature type="region of interest" description="Disordered" evidence="5">
    <location>
        <begin position="430"/>
        <end position="467"/>
    </location>
</feature>
<comment type="similarity">
    <text evidence="4">Belongs to the activator 1 small subunits family. RfcL subfamily.</text>
</comment>
<dbReference type="Pfam" id="PF21960">
    <property type="entry name" value="RCF1-5-like_lid"/>
    <property type="match status" value="1"/>
</dbReference>
<dbReference type="PANTHER" id="PTHR23389">
    <property type="entry name" value="CHROMOSOME TRANSMISSION FIDELITY FACTOR 18"/>
    <property type="match status" value="1"/>
</dbReference>
<dbReference type="HAMAP" id="MF_01508">
    <property type="entry name" value="RfcL"/>
    <property type="match status" value="1"/>
</dbReference>
<evidence type="ECO:0000313" key="8">
    <source>
        <dbReference type="Proteomes" id="UP000600363"/>
    </source>
</evidence>
<organism evidence="7 8">
    <name type="scientific">Methermicoccus shengliensis</name>
    <dbReference type="NCBI Taxonomy" id="660064"/>
    <lineage>
        <taxon>Archaea</taxon>
        <taxon>Methanobacteriati</taxon>
        <taxon>Methanobacteriota</taxon>
        <taxon>Stenosarchaea group</taxon>
        <taxon>Methanomicrobia</taxon>
        <taxon>Methanosarcinales</taxon>
        <taxon>Methermicoccaceae</taxon>
        <taxon>Methermicoccus</taxon>
    </lineage>
</organism>
<dbReference type="Gene3D" id="3.40.50.300">
    <property type="entry name" value="P-loop containing nucleotide triphosphate hydrolases"/>
    <property type="match status" value="1"/>
</dbReference>
<dbReference type="Pfam" id="PF00004">
    <property type="entry name" value="AAA"/>
    <property type="match status" value="1"/>
</dbReference>
<evidence type="ECO:0000256" key="4">
    <source>
        <dbReference type="HAMAP-Rule" id="MF_01508"/>
    </source>
</evidence>
<dbReference type="GO" id="GO:0006260">
    <property type="term" value="P:DNA replication"/>
    <property type="evidence" value="ECO:0007669"/>
    <property type="project" value="UniProtKB-UniRule"/>
</dbReference>
<keyword evidence="1 4" id="KW-0235">DNA replication</keyword>
<dbReference type="InterPro" id="IPR023935">
    <property type="entry name" value="Rep_factor-C_lsu"/>
</dbReference>
<comment type="subunit">
    <text evidence="4">Heteromultimer composed of small subunits (RfcS) and large subunits (RfcL).</text>
</comment>
<dbReference type="NCBIfam" id="NF003229">
    <property type="entry name" value="PRK04195.1-5"/>
    <property type="match status" value="1"/>
</dbReference>
<protein>
    <recommendedName>
        <fullName evidence="4">Replication factor C large subunit</fullName>
        <shortName evidence="4">RFC large subunit</shortName>
    </recommendedName>
    <alternativeName>
        <fullName evidence="4">Clamp loader large subunit</fullName>
    </alternativeName>
</protein>
<feature type="compositionally biased region" description="Basic and acidic residues" evidence="5">
    <location>
        <begin position="447"/>
        <end position="460"/>
    </location>
</feature>
<dbReference type="Gene3D" id="1.10.8.60">
    <property type="match status" value="1"/>
</dbReference>
<comment type="caution">
    <text evidence="7">The sequence shown here is derived from an EMBL/GenBank/DDBJ whole genome shotgun (WGS) entry which is preliminary data.</text>
</comment>
<dbReference type="InterPro" id="IPR047854">
    <property type="entry name" value="RFC_lid"/>
</dbReference>
<feature type="domain" description="ATPase AAA-type core" evidence="6">
    <location>
        <begin position="42"/>
        <end position="118"/>
    </location>
</feature>
<dbReference type="GO" id="GO:0003689">
    <property type="term" value="F:DNA clamp loader activity"/>
    <property type="evidence" value="ECO:0007669"/>
    <property type="project" value="UniProtKB-UniRule"/>
</dbReference>
<evidence type="ECO:0000256" key="1">
    <source>
        <dbReference type="ARBA" id="ARBA00022705"/>
    </source>
</evidence>
<dbReference type="PANTHER" id="PTHR23389:SF6">
    <property type="entry name" value="REPLICATION FACTOR C SUBUNIT 1"/>
    <property type="match status" value="1"/>
</dbReference>
<name>A0A832RTM3_9EURY</name>
<dbReference type="CDD" id="cd18140">
    <property type="entry name" value="HLD_clamp_RFC"/>
    <property type="match status" value="1"/>
</dbReference>
<gene>
    <name evidence="4" type="primary">rfcL</name>
    <name evidence="7" type="ORF">HA299_00425</name>
</gene>
<evidence type="ECO:0000256" key="5">
    <source>
        <dbReference type="SAM" id="MobiDB-lite"/>
    </source>
</evidence>
<feature type="binding site" evidence="4">
    <location>
        <begin position="46"/>
        <end position="53"/>
    </location>
    <ligand>
        <name>ATP</name>
        <dbReference type="ChEBI" id="CHEBI:30616"/>
    </ligand>
</feature>
<evidence type="ECO:0000259" key="6">
    <source>
        <dbReference type="Pfam" id="PF00004"/>
    </source>
</evidence>